<gene>
    <name evidence="3" type="ORF">CRP01_07690</name>
</gene>
<protein>
    <submittedName>
        <fullName evidence="3">Bleomycin resistance protein</fullName>
    </submittedName>
</protein>
<sequence>MPIQIKTPGVHHVAIRVSDMANSKAFYIDKLGFKIILDQPELVIFFAGNTAIALKGPEGKVASGDQFNPFRVGLDHIALGCDDPAELQRVAQALKDHAIENTGIKKDPTLQKDYVAFKDPDRISWEFYSV</sequence>
<dbReference type="Proteomes" id="UP000223913">
    <property type="component" value="Unassembled WGS sequence"/>
</dbReference>
<dbReference type="PROSITE" id="PS00934">
    <property type="entry name" value="GLYOXALASE_I_1"/>
    <property type="match status" value="1"/>
</dbReference>
<dbReference type="Pfam" id="PF00903">
    <property type="entry name" value="Glyoxalase"/>
    <property type="match status" value="1"/>
</dbReference>
<dbReference type="PROSITE" id="PS51819">
    <property type="entry name" value="VOC"/>
    <property type="match status" value="1"/>
</dbReference>
<comment type="caution">
    <text evidence="3">The sequence shown here is derived from an EMBL/GenBank/DDBJ whole genome shotgun (WGS) entry which is preliminary data.</text>
</comment>
<accession>A0A2D0NFF7</accession>
<dbReference type="GO" id="GO:0004462">
    <property type="term" value="F:lactoylglutathione lyase activity"/>
    <property type="evidence" value="ECO:0007669"/>
    <property type="project" value="InterPro"/>
</dbReference>
<dbReference type="InterPro" id="IPR029068">
    <property type="entry name" value="Glyas_Bleomycin-R_OHBP_Dase"/>
</dbReference>
<dbReference type="AlphaFoldDB" id="A0A2D0NFF7"/>
<evidence type="ECO:0000313" key="4">
    <source>
        <dbReference type="Proteomes" id="UP000223913"/>
    </source>
</evidence>
<dbReference type="InterPro" id="IPR018146">
    <property type="entry name" value="Glyoxalase_1_CS"/>
</dbReference>
<evidence type="ECO:0000259" key="2">
    <source>
        <dbReference type="PROSITE" id="PS51819"/>
    </source>
</evidence>
<organism evidence="3 4">
    <name type="scientific">Flavilitoribacter nigricans (strain ATCC 23147 / DSM 23189 / NBRC 102662 / NCIMB 1420 / SS-2)</name>
    <name type="common">Lewinella nigricans</name>
    <dbReference type="NCBI Taxonomy" id="1122177"/>
    <lineage>
        <taxon>Bacteria</taxon>
        <taxon>Pseudomonadati</taxon>
        <taxon>Bacteroidota</taxon>
        <taxon>Saprospiria</taxon>
        <taxon>Saprospirales</taxon>
        <taxon>Lewinellaceae</taxon>
        <taxon>Flavilitoribacter</taxon>
    </lineage>
</organism>
<dbReference type="SUPFAM" id="SSF54593">
    <property type="entry name" value="Glyoxalase/Bleomycin resistance protein/Dihydroxybiphenyl dioxygenase"/>
    <property type="match status" value="1"/>
</dbReference>
<dbReference type="GO" id="GO:0046872">
    <property type="term" value="F:metal ion binding"/>
    <property type="evidence" value="ECO:0007669"/>
    <property type="project" value="UniProtKB-KW"/>
</dbReference>
<name>A0A2D0NFF7_FLAN2</name>
<keyword evidence="4" id="KW-1185">Reference proteome</keyword>
<dbReference type="EMBL" id="PDUD01000011">
    <property type="protein sequence ID" value="PHN07234.1"/>
    <property type="molecule type" value="Genomic_DNA"/>
</dbReference>
<keyword evidence="1" id="KW-0479">Metal-binding</keyword>
<dbReference type="InterPro" id="IPR004360">
    <property type="entry name" value="Glyas_Fos-R_dOase_dom"/>
</dbReference>
<dbReference type="InterPro" id="IPR037523">
    <property type="entry name" value="VOC_core"/>
</dbReference>
<dbReference type="OrthoDB" id="192739at2"/>
<reference evidence="3 4" key="1">
    <citation type="submission" date="2017-10" db="EMBL/GenBank/DDBJ databases">
        <title>The draft genome sequence of Lewinella nigricans NBRC 102662.</title>
        <authorList>
            <person name="Wang K."/>
        </authorList>
    </citation>
    <scope>NUCLEOTIDE SEQUENCE [LARGE SCALE GENOMIC DNA]</scope>
    <source>
        <strain evidence="3 4">NBRC 102662</strain>
    </source>
</reference>
<proteinExistence type="predicted"/>
<evidence type="ECO:0000313" key="3">
    <source>
        <dbReference type="EMBL" id="PHN07234.1"/>
    </source>
</evidence>
<evidence type="ECO:0000256" key="1">
    <source>
        <dbReference type="ARBA" id="ARBA00022723"/>
    </source>
</evidence>
<dbReference type="Gene3D" id="3.10.180.10">
    <property type="entry name" value="2,3-Dihydroxybiphenyl 1,2-Dioxygenase, domain 1"/>
    <property type="match status" value="1"/>
</dbReference>
<feature type="domain" description="VOC" evidence="2">
    <location>
        <begin position="9"/>
        <end position="130"/>
    </location>
</feature>